<evidence type="ECO:0000256" key="4">
    <source>
        <dbReference type="ARBA" id="ARBA00022692"/>
    </source>
</evidence>
<feature type="transmembrane region" description="Helical" evidence="7">
    <location>
        <begin position="274"/>
        <end position="296"/>
    </location>
</feature>
<comment type="subcellular location">
    <subcellularLocation>
        <location evidence="1">Cell membrane</location>
        <topology evidence="1">Multi-pass membrane protein</topology>
    </subcellularLocation>
</comment>
<comment type="caution">
    <text evidence="8">The sequence shown here is derived from an EMBL/GenBank/DDBJ whole genome shotgun (WGS) entry which is preliminary data.</text>
</comment>
<feature type="transmembrane region" description="Helical" evidence="7">
    <location>
        <begin position="84"/>
        <end position="104"/>
    </location>
</feature>
<keyword evidence="6 7" id="KW-0472">Membrane</keyword>
<accession>A0ABY3C5V2</accession>
<keyword evidence="9" id="KW-1185">Reference proteome</keyword>
<feature type="transmembrane region" description="Helical" evidence="7">
    <location>
        <begin position="50"/>
        <end position="72"/>
    </location>
</feature>
<dbReference type="EMBL" id="RYFG02000118">
    <property type="protein sequence ID" value="TRW90365.1"/>
    <property type="molecule type" value="Genomic_DNA"/>
</dbReference>
<evidence type="ECO:0000256" key="5">
    <source>
        <dbReference type="ARBA" id="ARBA00022989"/>
    </source>
</evidence>
<dbReference type="SUPFAM" id="SSF118215">
    <property type="entry name" value="Proton glutamate symport protein"/>
    <property type="match status" value="1"/>
</dbReference>
<evidence type="ECO:0000256" key="7">
    <source>
        <dbReference type="SAM" id="Phobius"/>
    </source>
</evidence>
<feature type="transmembrane region" description="Helical" evidence="7">
    <location>
        <begin position="201"/>
        <end position="224"/>
    </location>
</feature>
<dbReference type="PRINTS" id="PR00173">
    <property type="entry name" value="EDTRNSPORT"/>
</dbReference>
<dbReference type="InterPro" id="IPR036458">
    <property type="entry name" value="Na:dicarbo_symporter_sf"/>
</dbReference>
<dbReference type="InterPro" id="IPR001991">
    <property type="entry name" value="Na-dicarboxylate_symporter"/>
</dbReference>
<evidence type="ECO:0000256" key="2">
    <source>
        <dbReference type="ARBA" id="ARBA00022448"/>
    </source>
</evidence>
<dbReference type="Proteomes" id="UP000733744">
    <property type="component" value="Unassembled WGS sequence"/>
</dbReference>
<feature type="transmembrane region" description="Helical" evidence="7">
    <location>
        <begin position="12"/>
        <end position="30"/>
    </location>
</feature>
<proteinExistence type="predicted"/>
<dbReference type="Pfam" id="PF00375">
    <property type="entry name" value="SDF"/>
    <property type="match status" value="1"/>
</dbReference>
<evidence type="ECO:0000256" key="3">
    <source>
        <dbReference type="ARBA" id="ARBA00022475"/>
    </source>
</evidence>
<gene>
    <name evidence="8" type="ORF">EKO24_019245</name>
</gene>
<keyword evidence="4 7" id="KW-0812">Transmembrane</keyword>
<evidence type="ECO:0000256" key="6">
    <source>
        <dbReference type="ARBA" id="ARBA00023136"/>
    </source>
</evidence>
<feature type="transmembrane region" description="Helical" evidence="7">
    <location>
        <begin position="349"/>
        <end position="379"/>
    </location>
</feature>
<sequence>MIQLSKKNILDVLRNGWTVLIAVIIGIYIGLFKHEYIVYVAPIGKIYLDILKMCILPILVTAISLSIARLVLAKENHTYIGKMLIIFIMSVVVSGFLGVIIGIIGQPGAGYDKAALASLGSIVRESNAPDLEISAYIPFVAEQKQSFIKVFIDSLIPENIFSALNAGSSLKVLFFAILFGLAVGSSSKVSTHYLLTSLDSIYLAFAKMVHWLMYFLPLGLLGLIANDVSQVGVSVLMAMIKFVPIALMAFFIQFILSSLIMWQRTGSFFKPFYALKDTVIMALGTGNSLACLPSTLTAMNEKLGYDKDTIDLLVPLTFTICRTGPTLYFALAALFVAQFYNVDLDVSGFITIIISSVFAGLATAGASGIVLLSMLSMVLTPLNLPVEAVLVLFIVIDPIIGPFRVLAIVHTACAIVALILPKQHLEQLIDKPTISAELNG</sequence>
<evidence type="ECO:0000313" key="8">
    <source>
        <dbReference type="EMBL" id="TRW90365.1"/>
    </source>
</evidence>
<dbReference type="RefSeq" id="WP_127028416.1">
    <property type="nucleotide sequence ID" value="NZ_RYFG02000118.1"/>
</dbReference>
<dbReference type="Gene3D" id="1.10.3860.10">
    <property type="entry name" value="Sodium:dicarboxylate symporter"/>
    <property type="match status" value="1"/>
</dbReference>
<feature type="transmembrane region" description="Helical" evidence="7">
    <location>
        <begin position="316"/>
        <end position="337"/>
    </location>
</feature>
<keyword evidence="2" id="KW-0813">Transport</keyword>
<feature type="transmembrane region" description="Helical" evidence="7">
    <location>
        <begin position="236"/>
        <end position="262"/>
    </location>
</feature>
<reference evidence="8 9" key="1">
    <citation type="journal article" date="2019" name="Antonie Van Leeuwenhoek">
        <title>Description of 'Ca. Methylobacter oryzae' KRF1, a novel species from the environmentally important Methylobacter clade 2.</title>
        <authorList>
            <person name="Khatri K."/>
            <person name="Mohite J.A."/>
            <person name="Pandit P.S."/>
            <person name="Bahulikar R."/>
            <person name="Rahalkar M.C."/>
        </authorList>
    </citation>
    <scope>NUCLEOTIDE SEQUENCE [LARGE SCALE GENOMIC DNA]</scope>
    <source>
        <strain evidence="8 9">KRF1</strain>
    </source>
</reference>
<name>A0ABY3C5V2_9GAMM</name>
<dbReference type="PANTHER" id="PTHR42865">
    <property type="entry name" value="PROTON/GLUTAMATE-ASPARTATE SYMPORTER"/>
    <property type="match status" value="1"/>
</dbReference>
<keyword evidence="5 7" id="KW-1133">Transmembrane helix</keyword>
<protein>
    <submittedName>
        <fullName evidence="8">Dicarboxylate/amino acid:cation symporter</fullName>
    </submittedName>
</protein>
<evidence type="ECO:0000256" key="1">
    <source>
        <dbReference type="ARBA" id="ARBA00004651"/>
    </source>
</evidence>
<organism evidence="8 9">
    <name type="scientific">Candidatus Methylobacter oryzae</name>
    <dbReference type="NCBI Taxonomy" id="2497749"/>
    <lineage>
        <taxon>Bacteria</taxon>
        <taxon>Pseudomonadati</taxon>
        <taxon>Pseudomonadota</taxon>
        <taxon>Gammaproteobacteria</taxon>
        <taxon>Methylococcales</taxon>
        <taxon>Methylococcaceae</taxon>
        <taxon>Methylobacter</taxon>
    </lineage>
</organism>
<keyword evidence="3" id="KW-1003">Cell membrane</keyword>
<dbReference type="PANTHER" id="PTHR42865:SF7">
    <property type="entry name" value="PROTON_GLUTAMATE-ASPARTATE SYMPORTER"/>
    <property type="match status" value="1"/>
</dbReference>
<evidence type="ECO:0000313" key="9">
    <source>
        <dbReference type="Proteomes" id="UP000733744"/>
    </source>
</evidence>